<sequence>MNQEQFDRTFQFQPPPKIASKRKKQLSSIFDCLSGPEKLFKFIISFFPILSWLPEYDYKTNLLGDISAGLTVGIVHVPQSIAYAILTGVDPVYGLYTSFFGVILYMIFGTSKYVSIGSFAIISLMTGVSCREIYEQIERDFIAAEIRYVDQAHHQHLNFDFNNLTDAVQKVQVSHEELVQLVTLTSGIIQIIMALLRVEFMASYLSDQLVSGFCTGAAVHVVAVQINKLLQVDVAKASGPGYLIKYMYDFFNNLYTTNTAAMTISICSFIFLYLGKDIIGTKLKKKLPAPIPFELLLVIISTFISFWFSFSTTQNIEIVKNVPIGLPIAKLPRLDLLSYVIGPSFEIAFVVVALHLSMCKVFNRKLASTTDNNQELYALGIVASLSSFFNSYPISSSLGRSMLNVECGAKTQLSSLFTAALLLVVILFLGPLLSTLPMCCLAVIIIYSMKLIWIVTFIATVVLNVMEGLAVSVI</sequence>
<evidence type="ECO:0000313" key="1">
    <source>
        <dbReference type="Proteomes" id="UP000887579"/>
    </source>
</evidence>
<organism evidence="1 2">
    <name type="scientific">Panagrolaimus sp. ES5</name>
    <dbReference type="NCBI Taxonomy" id="591445"/>
    <lineage>
        <taxon>Eukaryota</taxon>
        <taxon>Metazoa</taxon>
        <taxon>Ecdysozoa</taxon>
        <taxon>Nematoda</taxon>
        <taxon>Chromadorea</taxon>
        <taxon>Rhabditida</taxon>
        <taxon>Tylenchina</taxon>
        <taxon>Panagrolaimomorpha</taxon>
        <taxon>Panagrolaimoidea</taxon>
        <taxon>Panagrolaimidae</taxon>
        <taxon>Panagrolaimus</taxon>
    </lineage>
</organism>
<name>A0AC34F2B2_9BILA</name>
<evidence type="ECO:0000313" key="2">
    <source>
        <dbReference type="WBParaSite" id="ES5_v2.g11136.t1"/>
    </source>
</evidence>
<dbReference type="WBParaSite" id="ES5_v2.g11136.t1">
    <property type="protein sequence ID" value="ES5_v2.g11136.t1"/>
    <property type="gene ID" value="ES5_v2.g11136"/>
</dbReference>
<reference evidence="2" key="1">
    <citation type="submission" date="2022-11" db="UniProtKB">
        <authorList>
            <consortium name="WormBaseParasite"/>
        </authorList>
    </citation>
    <scope>IDENTIFICATION</scope>
</reference>
<proteinExistence type="predicted"/>
<accession>A0AC34F2B2</accession>
<protein>
    <submittedName>
        <fullName evidence="2">SLC26A/SulP transporter domain-containing protein</fullName>
    </submittedName>
</protein>
<dbReference type="Proteomes" id="UP000887579">
    <property type="component" value="Unplaced"/>
</dbReference>